<dbReference type="GO" id="GO:0008270">
    <property type="term" value="F:zinc ion binding"/>
    <property type="evidence" value="ECO:0007669"/>
    <property type="project" value="UniProtKB-KW"/>
</dbReference>
<dbReference type="AlphaFoldDB" id="A0A0D6LMT1"/>
<feature type="region of interest" description="Disordered" evidence="5">
    <location>
        <begin position="344"/>
        <end position="407"/>
    </location>
</feature>
<feature type="compositionally biased region" description="Polar residues" evidence="5">
    <location>
        <begin position="210"/>
        <end position="240"/>
    </location>
</feature>
<keyword evidence="8" id="KW-1185">Reference proteome</keyword>
<feature type="domain" description="PHD-type" evidence="6">
    <location>
        <begin position="543"/>
        <end position="601"/>
    </location>
</feature>
<dbReference type="Gene3D" id="3.30.40.10">
    <property type="entry name" value="Zinc/RING finger domain, C3HC4 (zinc finger)"/>
    <property type="match status" value="1"/>
</dbReference>
<dbReference type="EMBL" id="KE125042">
    <property type="protein sequence ID" value="EPB72503.1"/>
    <property type="molecule type" value="Genomic_DNA"/>
</dbReference>
<evidence type="ECO:0000259" key="6">
    <source>
        <dbReference type="PROSITE" id="PS50016"/>
    </source>
</evidence>
<dbReference type="InterPro" id="IPR019786">
    <property type="entry name" value="Zinc_finger_PHD-type_CS"/>
</dbReference>
<keyword evidence="3" id="KW-0862">Zinc</keyword>
<name>A0A0D6LMT1_9BILA</name>
<feature type="compositionally biased region" description="Polar residues" evidence="5">
    <location>
        <begin position="190"/>
        <end position="202"/>
    </location>
</feature>
<dbReference type="Proteomes" id="UP000054495">
    <property type="component" value="Unassembled WGS sequence"/>
</dbReference>
<evidence type="ECO:0000256" key="5">
    <source>
        <dbReference type="SAM" id="MobiDB-lite"/>
    </source>
</evidence>
<feature type="compositionally biased region" description="Polar residues" evidence="5">
    <location>
        <begin position="479"/>
        <end position="500"/>
    </location>
</feature>
<proteinExistence type="predicted"/>
<dbReference type="SUPFAM" id="SSF57903">
    <property type="entry name" value="FYVE/PHD zinc finger"/>
    <property type="match status" value="1"/>
</dbReference>
<keyword evidence="1" id="KW-0479">Metal-binding</keyword>
<evidence type="ECO:0000256" key="3">
    <source>
        <dbReference type="ARBA" id="ARBA00022833"/>
    </source>
</evidence>
<evidence type="ECO:0000256" key="2">
    <source>
        <dbReference type="ARBA" id="ARBA00022771"/>
    </source>
</evidence>
<dbReference type="InterPro" id="IPR019787">
    <property type="entry name" value="Znf_PHD-finger"/>
</dbReference>
<evidence type="ECO:0000256" key="4">
    <source>
        <dbReference type="PROSITE-ProRule" id="PRU00146"/>
    </source>
</evidence>
<dbReference type="PROSITE" id="PS50016">
    <property type="entry name" value="ZF_PHD_2"/>
    <property type="match status" value="1"/>
</dbReference>
<evidence type="ECO:0000313" key="7">
    <source>
        <dbReference type="EMBL" id="EPB72503.1"/>
    </source>
</evidence>
<accession>A0A0D6LMT1</accession>
<gene>
    <name evidence="7" type="ORF">ANCCEY_08418</name>
</gene>
<evidence type="ECO:0000256" key="1">
    <source>
        <dbReference type="ARBA" id="ARBA00022723"/>
    </source>
</evidence>
<keyword evidence="2 4" id="KW-0863">Zinc-finger</keyword>
<feature type="region of interest" description="Disordered" evidence="5">
    <location>
        <begin position="185"/>
        <end position="266"/>
    </location>
</feature>
<feature type="compositionally biased region" description="Low complexity" evidence="5">
    <location>
        <begin position="367"/>
        <end position="383"/>
    </location>
</feature>
<organism evidence="7 8">
    <name type="scientific">Ancylostoma ceylanicum</name>
    <dbReference type="NCBI Taxonomy" id="53326"/>
    <lineage>
        <taxon>Eukaryota</taxon>
        <taxon>Metazoa</taxon>
        <taxon>Ecdysozoa</taxon>
        <taxon>Nematoda</taxon>
        <taxon>Chromadorea</taxon>
        <taxon>Rhabditida</taxon>
        <taxon>Rhabditina</taxon>
        <taxon>Rhabditomorpha</taxon>
        <taxon>Strongyloidea</taxon>
        <taxon>Ancylostomatidae</taxon>
        <taxon>Ancylostomatinae</taxon>
        <taxon>Ancylostoma</taxon>
    </lineage>
</organism>
<sequence length="603" mass="64695">MAPKSVSTVGQIMRRFRIVIAKISAGFVKWAHLMLSVDRRECGRMSASFPVPAPGPFNAQSPAFPQGGFAFPAEAYQQGFNTTPYPTANGAHQSNPMFDAKQMNGYGFAGTQGPMGTPMMSPTANLPNPFGAHPMRQFQQPTMPKCGQMRQRMPQHMGGWSTNAAANTVAKSICPSVIKSNAGEQAESWIEQNSMRPPSTGSVHMKSEPSPASVQQTSSDQMSMNSGVSGSTALSPTSCSVFGGNSQGGPGSDQGPPQPPTANTPFPLVTHYDMPPAFLHLQESFQMRNPALQMYYKRRKTLLILPYPSGPNLSNIAPMEPPTFAFLPHTKHYDVMYDRRYPMNPMLQGQPPMHNRQPVPSPQMMSPAFQQPQPPNKAKAPPAKKTRSDSSDGGFPGMPSNSGMMMAPGCLPRPMQLPPDMSHYGGVPTSQMGMNPAGMQCYPGASPSAVPTSSTSSGGSTTPMSMPNGMYQSGGLPHSAQSMNMGMPQQVNDNRSQQVPVSGGFPGMSNGQMSTGDQPPLSSPRNQMTQNTYQQSGNQFDISPQCPKCLCLVSPTNRSVQCNGPCMRLFHQNCTGLLPRAFALLEEDPSAKWVCGACESSVL</sequence>
<evidence type="ECO:0000313" key="8">
    <source>
        <dbReference type="Proteomes" id="UP000054495"/>
    </source>
</evidence>
<dbReference type="InterPro" id="IPR011011">
    <property type="entry name" value="Znf_FYVE_PHD"/>
</dbReference>
<protein>
    <recommendedName>
        <fullName evidence="6">PHD-type domain-containing protein</fullName>
    </recommendedName>
</protein>
<dbReference type="InterPro" id="IPR013083">
    <property type="entry name" value="Znf_RING/FYVE/PHD"/>
</dbReference>
<reference evidence="7 8" key="1">
    <citation type="submission" date="2013-05" db="EMBL/GenBank/DDBJ databases">
        <title>Draft genome of the parasitic nematode Anyclostoma ceylanicum.</title>
        <authorList>
            <person name="Mitreva M."/>
        </authorList>
    </citation>
    <scope>NUCLEOTIDE SEQUENCE [LARGE SCALE GENOMIC DNA]</scope>
</reference>
<feature type="region of interest" description="Disordered" evidence="5">
    <location>
        <begin position="477"/>
        <end position="528"/>
    </location>
</feature>
<dbReference type="PROSITE" id="PS01359">
    <property type="entry name" value="ZF_PHD_1"/>
    <property type="match status" value="1"/>
</dbReference>